<accession>A5E0R0</accession>
<proteinExistence type="predicted"/>
<comment type="subcellular location">
    <subcellularLocation>
        <location evidence="1">Nucleus</location>
    </subcellularLocation>
</comment>
<feature type="compositionally biased region" description="Low complexity" evidence="4">
    <location>
        <begin position="57"/>
        <end position="86"/>
    </location>
</feature>
<evidence type="ECO:0000313" key="7">
    <source>
        <dbReference type="Proteomes" id="UP000001996"/>
    </source>
</evidence>
<dbReference type="InterPro" id="IPR021581">
    <property type="entry name" value="Tscrpt_reg_Lge1"/>
</dbReference>
<feature type="domain" description="Transcription regulator LGE1 helical region" evidence="5">
    <location>
        <begin position="268"/>
        <end position="337"/>
    </location>
</feature>
<dbReference type="InParanoid" id="A5E0R0"/>
<dbReference type="EMBL" id="CH981527">
    <property type="protein sequence ID" value="EDK45018.1"/>
    <property type="molecule type" value="Genomic_DNA"/>
</dbReference>
<feature type="compositionally biased region" description="Basic and acidic residues" evidence="4">
    <location>
        <begin position="87"/>
        <end position="152"/>
    </location>
</feature>
<dbReference type="OMA" id="SEDSMYG"/>
<dbReference type="HOGENOM" id="CLU_816551_0_0_1"/>
<organism evidence="6 7">
    <name type="scientific">Lodderomyces elongisporus (strain ATCC 11503 / CBS 2605 / JCM 1781 / NBRC 1676 / NRRL YB-4239)</name>
    <name type="common">Yeast</name>
    <name type="synonym">Saccharomyces elongisporus</name>
    <dbReference type="NCBI Taxonomy" id="379508"/>
    <lineage>
        <taxon>Eukaryota</taxon>
        <taxon>Fungi</taxon>
        <taxon>Dikarya</taxon>
        <taxon>Ascomycota</taxon>
        <taxon>Saccharomycotina</taxon>
        <taxon>Pichiomycetes</taxon>
        <taxon>Debaryomycetaceae</taxon>
        <taxon>Candida/Lodderomyces clade</taxon>
        <taxon>Lodderomyces</taxon>
    </lineage>
</organism>
<dbReference type="GO" id="GO:0005634">
    <property type="term" value="C:nucleus"/>
    <property type="evidence" value="ECO:0007669"/>
    <property type="project" value="UniProtKB-SubCell"/>
</dbReference>
<gene>
    <name evidence="6" type="ORF">LELG_03197</name>
</gene>
<keyword evidence="7" id="KW-1185">Reference proteome</keyword>
<evidence type="ECO:0000313" key="6">
    <source>
        <dbReference type="EMBL" id="EDK45018.1"/>
    </source>
</evidence>
<feature type="compositionally biased region" description="Gly residues" evidence="4">
    <location>
        <begin position="159"/>
        <end position="175"/>
    </location>
</feature>
<keyword evidence="3" id="KW-0539">Nucleus</keyword>
<dbReference type="GO" id="GO:0006325">
    <property type="term" value="P:chromatin organization"/>
    <property type="evidence" value="ECO:0007669"/>
    <property type="project" value="UniProtKB-KW"/>
</dbReference>
<sequence>MAYDSYRGSASYDSYKNDDYHNNGSYRANRGGRGRGMLLLLLLLLYRGRGGGGGSGSHYRGSSYNHSEYRGTSLRRGGSGGYYNRHGSYDRYEGRSRSGSYRDDRDDRDREHNRQHDREHDRGHDRGHDREQEHGYDRDRKHVRERSEDRVRHDKPRGVGSGSGSVLGSGSGSGSEGTAFGKNEHTRDLLPLRLVHHSSRRSSHHYESGSLSHGGNYRDRGSSHRGGYRPRNVSHHLGEFYKSGGVVDKSSKHYKEFLHEPKLKEFSNPWINIMGITDEPTQKLLEERYAEMTKFDDKILELQKNKLKLELSMSSLEKLAAREKLHVQLTSEKLEEFIYL</sequence>
<evidence type="ECO:0000259" key="5">
    <source>
        <dbReference type="Pfam" id="PF11488"/>
    </source>
</evidence>
<dbReference type="AlphaFoldDB" id="A5E0R0"/>
<dbReference type="OrthoDB" id="4096471at2759"/>
<evidence type="ECO:0000256" key="4">
    <source>
        <dbReference type="SAM" id="MobiDB-lite"/>
    </source>
</evidence>
<protein>
    <recommendedName>
        <fullName evidence="5">Transcription regulator LGE1 helical region domain-containing protein</fullName>
    </recommendedName>
</protein>
<name>A5E0R0_LODEL</name>
<dbReference type="CDD" id="cd22897">
    <property type="entry name" value="Lge1"/>
    <property type="match status" value="1"/>
</dbReference>
<evidence type="ECO:0000256" key="2">
    <source>
        <dbReference type="ARBA" id="ARBA00022853"/>
    </source>
</evidence>
<keyword evidence="2" id="KW-0156">Chromatin regulator</keyword>
<reference evidence="6 7" key="1">
    <citation type="journal article" date="2009" name="Nature">
        <title>Evolution of pathogenicity and sexual reproduction in eight Candida genomes.</title>
        <authorList>
            <person name="Butler G."/>
            <person name="Rasmussen M.D."/>
            <person name="Lin M.F."/>
            <person name="Santos M.A."/>
            <person name="Sakthikumar S."/>
            <person name="Munro C.A."/>
            <person name="Rheinbay E."/>
            <person name="Grabherr M."/>
            <person name="Forche A."/>
            <person name="Reedy J.L."/>
            <person name="Agrafioti I."/>
            <person name="Arnaud M.B."/>
            <person name="Bates S."/>
            <person name="Brown A.J."/>
            <person name="Brunke S."/>
            <person name="Costanzo M.C."/>
            <person name="Fitzpatrick D.A."/>
            <person name="de Groot P.W."/>
            <person name="Harris D."/>
            <person name="Hoyer L.L."/>
            <person name="Hube B."/>
            <person name="Klis F.M."/>
            <person name="Kodira C."/>
            <person name="Lennard N."/>
            <person name="Logue M.E."/>
            <person name="Martin R."/>
            <person name="Neiman A.M."/>
            <person name="Nikolaou E."/>
            <person name="Quail M.A."/>
            <person name="Quinn J."/>
            <person name="Santos M.C."/>
            <person name="Schmitzberger F.F."/>
            <person name="Sherlock G."/>
            <person name="Shah P."/>
            <person name="Silverstein K.A."/>
            <person name="Skrzypek M.S."/>
            <person name="Soll D."/>
            <person name="Staggs R."/>
            <person name="Stansfield I."/>
            <person name="Stumpf M.P."/>
            <person name="Sudbery P.E."/>
            <person name="Srikantha T."/>
            <person name="Zeng Q."/>
            <person name="Berman J."/>
            <person name="Berriman M."/>
            <person name="Heitman J."/>
            <person name="Gow N.A."/>
            <person name="Lorenz M.C."/>
            <person name="Birren B.W."/>
            <person name="Kellis M."/>
            <person name="Cuomo C.A."/>
        </authorList>
    </citation>
    <scope>NUCLEOTIDE SEQUENCE [LARGE SCALE GENOMIC DNA]</scope>
    <source>
        <strain evidence="7">ATCC 11503 / BCRC 21390 / CBS 2605 / JCM 1781 / NBRC 1676 / NRRL YB-4239</strain>
    </source>
</reference>
<evidence type="ECO:0000256" key="1">
    <source>
        <dbReference type="ARBA" id="ARBA00004123"/>
    </source>
</evidence>
<evidence type="ECO:0000256" key="3">
    <source>
        <dbReference type="ARBA" id="ARBA00023242"/>
    </source>
</evidence>
<feature type="region of interest" description="Disordered" evidence="4">
    <location>
        <begin position="1"/>
        <end position="31"/>
    </location>
</feature>
<feature type="compositionally biased region" description="Basic residues" evidence="4">
    <location>
        <begin position="194"/>
        <end position="203"/>
    </location>
</feature>
<dbReference type="Pfam" id="PF11488">
    <property type="entry name" value="Lge1"/>
    <property type="match status" value="1"/>
</dbReference>
<feature type="region of interest" description="Disordered" evidence="4">
    <location>
        <begin position="51"/>
        <end position="231"/>
    </location>
</feature>
<dbReference type="KEGG" id="lel:PVL30_002691"/>
<dbReference type="eggNOG" id="ENOG502RQ2S">
    <property type="taxonomic scope" value="Eukaryota"/>
</dbReference>
<dbReference type="GeneID" id="5232814"/>
<dbReference type="Proteomes" id="UP000001996">
    <property type="component" value="Unassembled WGS sequence"/>
</dbReference>